<keyword evidence="3" id="KW-1185">Reference proteome</keyword>
<organism evidence="2 3">
    <name type="scientific">Cordylochernes scorpioides</name>
    <dbReference type="NCBI Taxonomy" id="51811"/>
    <lineage>
        <taxon>Eukaryota</taxon>
        <taxon>Metazoa</taxon>
        <taxon>Ecdysozoa</taxon>
        <taxon>Arthropoda</taxon>
        <taxon>Chelicerata</taxon>
        <taxon>Arachnida</taxon>
        <taxon>Pseudoscorpiones</taxon>
        <taxon>Cheliferoidea</taxon>
        <taxon>Chernetidae</taxon>
        <taxon>Cordylochernes</taxon>
    </lineage>
</organism>
<gene>
    <name evidence="2" type="ORF">LAZ67_8001323</name>
</gene>
<name>A0ABY6KQL5_9ARAC</name>
<dbReference type="EMBL" id="CP092870">
    <property type="protein sequence ID" value="UYV70984.1"/>
    <property type="molecule type" value="Genomic_DNA"/>
</dbReference>
<sequence length="254" mass="29427">MEAEKLSHLMKNPANDSPCSPKTDLISRFVAFFSNQQDECENHLKMYREELKLNLLIVAMNRIYLKKNVHQVLTKKIKLREKGPVLRLPYIPRGGLGRPLWSCRCALFEGLCIILEEEQSGMASFELEIQGIPPHTGFAVFTRQQEEREEETFTTKISTAGETIARSNTEEPLPEMNTLGSVTQLRRRRRLQGREPILQPLPQQIEMEDDHRPTVNRSYLPCQRQRDPSTFSGDGNINPGRWLKEYERGSKYNR</sequence>
<protein>
    <submittedName>
        <fullName evidence="2">Uncharacterized protein</fullName>
    </submittedName>
</protein>
<reference evidence="2 3" key="1">
    <citation type="submission" date="2022-01" db="EMBL/GenBank/DDBJ databases">
        <title>A chromosomal length assembly of Cordylochernes scorpioides.</title>
        <authorList>
            <person name="Zeh D."/>
            <person name="Zeh J."/>
        </authorList>
    </citation>
    <scope>NUCLEOTIDE SEQUENCE [LARGE SCALE GENOMIC DNA]</scope>
    <source>
        <strain evidence="2">IN4F17</strain>
        <tissue evidence="2">Whole Body</tissue>
    </source>
</reference>
<evidence type="ECO:0000313" key="3">
    <source>
        <dbReference type="Proteomes" id="UP001235939"/>
    </source>
</evidence>
<dbReference type="Proteomes" id="UP001235939">
    <property type="component" value="Chromosome 08"/>
</dbReference>
<accession>A0ABY6KQL5</accession>
<evidence type="ECO:0000256" key="1">
    <source>
        <dbReference type="SAM" id="MobiDB-lite"/>
    </source>
</evidence>
<evidence type="ECO:0000313" key="2">
    <source>
        <dbReference type="EMBL" id="UYV70984.1"/>
    </source>
</evidence>
<feature type="region of interest" description="Disordered" evidence="1">
    <location>
        <begin position="222"/>
        <end position="242"/>
    </location>
</feature>
<proteinExistence type="predicted"/>